<feature type="signal peptide" evidence="1">
    <location>
        <begin position="1"/>
        <end position="24"/>
    </location>
</feature>
<accession>A0A8T4IMZ2</accession>
<feature type="chain" id="PRO_5035858243" evidence="1">
    <location>
        <begin position="25"/>
        <end position="224"/>
    </location>
</feature>
<evidence type="ECO:0000256" key="1">
    <source>
        <dbReference type="SAM" id="SignalP"/>
    </source>
</evidence>
<evidence type="ECO:0000313" key="2">
    <source>
        <dbReference type="EMBL" id="MBR0553699.1"/>
    </source>
</evidence>
<sequence>MRVLRIFAALCAMALGFAATPASAQFFLKPVDLSGPRVTGAEPGMVGQAFPGATPEELNAALVWNLRAALNVAALQCQFAPSLLTVENYNALLENHSDELENAYKTLAHYFDRTAGSKRAGQAKLDQYSTRVYSGFSTVGGQLSFCQTANDIGLQAEFAPRGGLKDLAERRMHELRRSLLSWGEQRFRDRFGWEVPRLIYFANDECWKDGEYYTKRCGPYPAAG</sequence>
<evidence type="ECO:0000313" key="3">
    <source>
        <dbReference type="Proteomes" id="UP000676996"/>
    </source>
</evidence>
<keyword evidence="1" id="KW-0732">Signal</keyword>
<dbReference type="Proteomes" id="UP000676996">
    <property type="component" value="Unassembled WGS sequence"/>
</dbReference>
<name>A0A8T4IMZ2_9SPHN</name>
<reference evidence="2" key="1">
    <citation type="submission" date="2021-04" db="EMBL/GenBank/DDBJ databases">
        <title>Ouciella asimina sp. nov., isolated from the surface seawater in the hydrothermal field of Okinawa Trough.</title>
        <authorList>
            <person name="Shuang W."/>
        </authorList>
    </citation>
    <scope>NUCLEOTIDE SEQUENCE</scope>
    <source>
        <strain evidence="2">LXI357</strain>
    </source>
</reference>
<organism evidence="2 3">
    <name type="scientific">Stakelama marina</name>
    <dbReference type="NCBI Taxonomy" id="2826939"/>
    <lineage>
        <taxon>Bacteria</taxon>
        <taxon>Pseudomonadati</taxon>
        <taxon>Pseudomonadota</taxon>
        <taxon>Alphaproteobacteria</taxon>
        <taxon>Sphingomonadales</taxon>
        <taxon>Sphingomonadaceae</taxon>
        <taxon>Stakelama</taxon>
    </lineage>
</organism>
<dbReference type="RefSeq" id="WP_284054943.1">
    <property type="nucleotide sequence ID" value="NZ_JAGRQC010000004.1"/>
</dbReference>
<comment type="caution">
    <text evidence="2">The sequence shown here is derived from an EMBL/GenBank/DDBJ whole genome shotgun (WGS) entry which is preliminary data.</text>
</comment>
<keyword evidence="3" id="KW-1185">Reference proteome</keyword>
<gene>
    <name evidence="2" type="ORF">J7S20_14405</name>
</gene>
<protein>
    <submittedName>
        <fullName evidence="2">Uncharacterized protein</fullName>
    </submittedName>
</protein>
<dbReference type="EMBL" id="JAGRQC010000004">
    <property type="protein sequence ID" value="MBR0553699.1"/>
    <property type="molecule type" value="Genomic_DNA"/>
</dbReference>
<dbReference type="AlphaFoldDB" id="A0A8T4IMZ2"/>
<proteinExistence type="predicted"/>